<dbReference type="Pfam" id="PF00619">
    <property type="entry name" value="CARD"/>
    <property type="match status" value="1"/>
</dbReference>
<dbReference type="Proteomes" id="UP000677803">
    <property type="component" value="Unassembled WGS sequence"/>
</dbReference>
<dbReference type="OrthoDB" id="2337140at2759"/>
<dbReference type="PANTHER" id="PTHR16155">
    <property type="entry name" value="DED DOMAIN-CONTAINING PROTEIN"/>
    <property type="match status" value="1"/>
</dbReference>
<name>A0A8S4B585_9TELE</name>
<reference evidence="5" key="1">
    <citation type="submission" date="2021-05" db="EMBL/GenBank/DDBJ databases">
        <authorList>
            <person name="Tigano A."/>
        </authorList>
    </citation>
    <scope>NUCLEOTIDE SEQUENCE</scope>
</reference>
<dbReference type="InterPro" id="IPR011029">
    <property type="entry name" value="DEATH-like_dom_sf"/>
</dbReference>
<gene>
    <name evidence="5" type="ORF">MMEN_LOCUS13194</name>
</gene>
<dbReference type="GO" id="GO:0042981">
    <property type="term" value="P:regulation of apoptotic process"/>
    <property type="evidence" value="ECO:0007669"/>
    <property type="project" value="InterPro"/>
</dbReference>
<organism evidence="5 6">
    <name type="scientific">Menidia menidia</name>
    <name type="common">Atlantic silverside</name>
    <dbReference type="NCBI Taxonomy" id="238744"/>
    <lineage>
        <taxon>Eukaryota</taxon>
        <taxon>Metazoa</taxon>
        <taxon>Chordata</taxon>
        <taxon>Craniata</taxon>
        <taxon>Vertebrata</taxon>
        <taxon>Euteleostomi</taxon>
        <taxon>Actinopterygii</taxon>
        <taxon>Neopterygii</taxon>
        <taxon>Teleostei</taxon>
        <taxon>Neoteleostei</taxon>
        <taxon>Acanthomorphata</taxon>
        <taxon>Ovalentaria</taxon>
        <taxon>Atherinomorphae</taxon>
        <taxon>Atheriniformes</taxon>
        <taxon>Atherinopsidae</taxon>
        <taxon>Menidiinae</taxon>
        <taxon>Menidia</taxon>
    </lineage>
</organism>
<feature type="domain" description="FIIND" evidence="4">
    <location>
        <begin position="960"/>
        <end position="1239"/>
    </location>
</feature>
<dbReference type="SUPFAM" id="SSF47986">
    <property type="entry name" value="DEATH domain"/>
    <property type="match status" value="1"/>
</dbReference>
<dbReference type="EMBL" id="CAJRST010014446">
    <property type="protein sequence ID" value="CAG5929579.1"/>
    <property type="molecule type" value="Genomic_DNA"/>
</dbReference>
<protein>
    <submittedName>
        <fullName evidence="5">(Atlantic silverside) hypothetical protein</fullName>
    </submittedName>
</protein>
<evidence type="ECO:0000256" key="2">
    <source>
        <dbReference type="ARBA" id="ARBA00022490"/>
    </source>
</evidence>
<evidence type="ECO:0000259" key="3">
    <source>
        <dbReference type="PROSITE" id="PS50209"/>
    </source>
</evidence>
<dbReference type="InterPro" id="IPR025307">
    <property type="entry name" value="FIIND_dom"/>
</dbReference>
<dbReference type="GO" id="GO:0005829">
    <property type="term" value="C:cytosol"/>
    <property type="evidence" value="ECO:0007669"/>
    <property type="project" value="UniProtKB-SubCell"/>
</dbReference>
<dbReference type="PROSITE" id="PS50209">
    <property type="entry name" value="CARD"/>
    <property type="match status" value="1"/>
</dbReference>
<keyword evidence="2" id="KW-0963">Cytoplasm</keyword>
<proteinExistence type="predicted"/>
<evidence type="ECO:0000256" key="1">
    <source>
        <dbReference type="ARBA" id="ARBA00004514"/>
    </source>
</evidence>
<keyword evidence="6" id="KW-1185">Reference proteome</keyword>
<comment type="caution">
    <text evidence="5">The sequence shown here is derived from an EMBL/GenBank/DDBJ whole genome shotgun (WGS) entry which is preliminary data.</text>
</comment>
<sequence length="1354" mass="155768">MEHASTFPEKKRLTEGIRMARRPVFSSATDEQMYADETTDSPLDIVCANQFEGLEIEQNIAEQMEEDFYRGAPPVWLNFHVSEEAERDGSGSSFVKRDGYERLLQQINKKWKGQGTSVVTLFHQQGSGGTTLAMQVLWNLRKTFRCAVLTDLTTDIMKVAKEVVHLFKAGTRNILKTVLLLLDDTFNLNQLQDIIMEEVTEQKLDVDTPVVILLSCVRTDRAIPDKGRSDRETQGFNMIDEKDVVLKRNLSDAEKLQFDAKKKELSTKYGDKVKQFHGFNILQSNFSWEYVREVCAIFAKMERKKKPLKSQLATFLSLLNAYVPGSYLLESHCLDFLRHEDDDDDHDVLPLLEQMQPFSHLIITLEHKERDDRKVRMAHPLIAKGCTQLLADGGIPRSDTARNFLLKFCRDDLSPCLLSFITHMLTKREIKRDESTGDKDGYNPRSMDENERLEKFSTLILHISKMEDKSESASVLKVASKVFANNALFPQALSRFYYGELKNYHEGEIWAKMAKERDPKKSFIADTLGQVHKNHLKSKTCPAEPREILHLARKAIEAFEEEEQLARSEHWKNMREDGKNRNLRDLNIRGQFGFLQVCNILYDQLVSNNETWREVLTGKVSMGSVLKTLGDRKLFGFNYLITRLRVRVEEKFEFLDTFLTYSESVMKKDRTYASKEAAECYRKYVGGTIPKHKEKHEENVQKLKQKLAFTSAGILSCLDGRCTTSDVREIVKWWEEICHGTNFKVCHFVNFVLAKIMLKNLNEQLPSFDDKGALRQKKLPSSDEQTEYHMLALLLFWPTDYEKEPVSDLHQLINHIKSSYTQEYKTVFGSRYLRPLFFIGPGKELSRFVHRRILEIKWTQDALQDPKVNWRSEIIFKDPVVQDQLLKVKGVVRDYRLYATFGSTEIEVKANRSDGLWKSGDVSFYLGFNINGPIAFNIQRRFPISVGPSGKLQLGERAIEPSLWSKCTPEVKTGDRLEMYRGADLRSDGGFFECAVSALRWVSKEPISLGYRFCSWEEHTEKSVCMGLMPAGPLLDISVTSGKLEEMHLPHWIDTECTTPDMFVVLHVEACGEAVQQVSDVTSSHVKLLQPAFSPNGVMLRKRLGLPVKVYCDVMLFKTKLEFLTLHFYLVPPDQHLKQRVESDESRHQSLLIRKPSPYKSLQLKDHFFLTCDTDIAEIQPKSLKVKYKSNTFLEVFIRNACDDFSLTLRTGERNDTEEVWKCTIRKGDFLNPSMGHSKDRHFVDLHHTDLVNGVRDTRHVLDKLLELEVIRQETYDKISAKTTKQDQMRAILTHLRGSLEQRDGRRGGERGRAEIKLRGSGGTGLLGCLHCSGTSWIWCLAAAERLIDKKILI</sequence>
<feature type="domain" description="CARD" evidence="3">
    <location>
        <begin position="1236"/>
        <end position="1303"/>
    </location>
</feature>
<dbReference type="Gene3D" id="1.10.533.10">
    <property type="entry name" value="Death Domain, Fas"/>
    <property type="match status" value="1"/>
</dbReference>
<dbReference type="Pfam" id="PF23679">
    <property type="entry name" value="UPA-FIIND"/>
    <property type="match status" value="1"/>
</dbReference>
<dbReference type="PANTHER" id="PTHR16155:SF18">
    <property type="entry name" value="STERILE ALPHA MOTIF DOMAIN-CONTAINING PROTEIN 9-LIKE"/>
    <property type="match status" value="1"/>
</dbReference>
<evidence type="ECO:0000259" key="4">
    <source>
        <dbReference type="PROSITE" id="PS51830"/>
    </source>
</evidence>
<evidence type="ECO:0000313" key="5">
    <source>
        <dbReference type="EMBL" id="CAG5929579.1"/>
    </source>
</evidence>
<evidence type="ECO:0000313" key="6">
    <source>
        <dbReference type="Proteomes" id="UP000677803"/>
    </source>
</evidence>
<dbReference type="PROSITE" id="PS51830">
    <property type="entry name" value="FIIND"/>
    <property type="match status" value="1"/>
</dbReference>
<accession>A0A8S4B585</accession>
<dbReference type="InterPro" id="IPR001315">
    <property type="entry name" value="CARD"/>
</dbReference>
<comment type="subcellular location">
    <subcellularLocation>
        <location evidence="1">Cytoplasm</location>
        <location evidence="1">Cytosol</location>
    </subcellularLocation>
</comment>
<dbReference type="Pfam" id="PF13553">
    <property type="entry name" value="FIIND"/>
    <property type="match status" value="1"/>
</dbReference>